<evidence type="ECO:0000256" key="2">
    <source>
        <dbReference type="ARBA" id="ARBA00022679"/>
    </source>
</evidence>
<keyword evidence="2 5" id="KW-0808">Transferase</keyword>
<keyword evidence="1 5" id="KW-0328">Glycosyltransferase</keyword>
<dbReference type="InterPro" id="IPR001296">
    <property type="entry name" value="Glyco_trans_1"/>
</dbReference>
<dbReference type="PANTHER" id="PTHR12526:SF510">
    <property type="entry name" value="D-INOSITOL 3-PHOSPHATE GLYCOSYLTRANSFERASE"/>
    <property type="match status" value="1"/>
</dbReference>
<evidence type="ECO:0000313" key="6">
    <source>
        <dbReference type="Proteomes" id="UP001596104"/>
    </source>
</evidence>
<dbReference type="EC" id="2.4.-.-" evidence="5"/>
<name>A0ABW0HGE8_9HYPH</name>
<comment type="caution">
    <text evidence="5">The sequence shown here is derived from an EMBL/GenBank/DDBJ whole genome shotgun (WGS) entry which is preliminary data.</text>
</comment>
<dbReference type="Pfam" id="PF00534">
    <property type="entry name" value="Glycos_transf_1"/>
    <property type="match status" value="1"/>
</dbReference>
<dbReference type="SUPFAM" id="SSF53756">
    <property type="entry name" value="UDP-Glycosyltransferase/glycogen phosphorylase"/>
    <property type="match status" value="1"/>
</dbReference>
<evidence type="ECO:0000256" key="1">
    <source>
        <dbReference type="ARBA" id="ARBA00022676"/>
    </source>
</evidence>
<dbReference type="PANTHER" id="PTHR12526">
    <property type="entry name" value="GLYCOSYLTRANSFERASE"/>
    <property type="match status" value="1"/>
</dbReference>
<dbReference type="GO" id="GO:0016757">
    <property type="term" value="F:glycosyltransferase activity"/>
    <property type="evidence" value="ECO:0007669"/>
    <property type="project" value="UniProtKB-KW"/>
</dbReference>
<reference evidence="6" key="1">
    <citation type="journal article" date="2019" name="Int. J. Syst. Evol. Microbiol.">
        <title>The Global Catalogue of Microorganisms (GCM) 10K type strain sequencing project: providing services to taxonomists for standard genome sequencing and annotation.</title>
        <authorList>
            <consortium name="The Broad Institute Genomics Platform"/>
            <consortium name="The Broad Institute Genome Sequencing Center for Infectious Disease"/>
            <person name="Wu L."/>
            <person name="Ma J."/>
        </authorList>
    </citation>
    <scope>NUCLEOTIDE SEQUENCE [LARGE SCALE GENOMIC DNA]</scope>
    <source>
        <strain evidence="6">CGMCC 1.16326</strain>
    </source>
</reference>
<gene>
    <name evidence="5" type="ORF">ACFPPC_27140</name>
</gene>
<dbReference type="EMBL" id="JBHSLV010000072">
    <property type="protein sequence ID" value="MFC5396323.1"/>
    <property type="molecule type" value="Genomic_DNA"/>
</dbReference>
<dbReference type="Pfam" id="PF12000">
    <property type="entry name" value="Glyco_trans_4_3"/>
    <property type="match status" value="1"/>
</dbReference>
<feature type="domain" description="Glycosyl transferase family 4" evidence="4">
    <location>
        <begin position="25"/>
        <end position="186"/>
    </location>
</feature>
<sequence>MHVLFVHRSGSGQFAHLIQRLVAEGGEVTLVTEKPEPDRPGVRQIAYSVGEPATAHATLAATDYHVRTGEAVAAELSRLHRHDRPDAILGHVGWGGMLFAKDAMPGVPLIGYCEYFYNATGSDLDFDPAFAVPEAERRRIRMRNAAQLVTLQALDFAYAPTRWQQRQYPRTLQQRIAVCHDGIDIHFCRPDAQAMFTLPNGRVLRPGAPVVTFAARDLDPYRGYPQFMRAAARIARERPEVVFVAVGGDGPGYGRPRPDGRPWREVMLEETGLADRIVHIPWLAHADLVRLFQVSAAHVYLSVPFVLSWSMLEAMACGALIVGSATPPVQEVIRHGVNGLLAPFFDEARLARTVIAALDRQDEVAPLRAAARQTVVARYEREACVDRQLGFIGRLVAEDDLLAAQ</sequence>
<accession>A0ABW0HGE8</accession>
<keyword evidence="6" id="KW-1185">Reference proteome</keyword>
<dbReference type="Gene3D" id="3.40.50.2000">
    <property type="entry name" value="Glycogen Phosphorylase B"/>
    <property type="match status" value="2"/>
</dbReference>
<evidence type="ECO:0000259" key="3">
    <source>
        <dbReference type="Pfam" id="PF00534"/>
    </source>
</evidence>
<feature type="domain" description="Glycosyl transferase family 1" evidence="3">
    <location>
        <begin position="209"/>
        <end position="373"/>
    </location>
</feature>
<organism evidence="5 6">
    <name type="scientific">Bosea vestrisii</name>
    <dbReference type="NCBI Taxonomy" id="151416"/>
    <lineage>
        <taxon>Bacteria</taxon>
        <taxon>Pseudomonadati</taxon>
        <taxon>Pseudomonadota</taxon>
        <taxon>Alphaproteobacteria</taxon>
        <taxon>Hyphomicrobiales</taxon>
        <taxon>Boseaceae</taxon>
        <taxon>Bosea</taxon>
    </lineage>
</organism>
<dbReference type="Proteomes" id="UP001596104">
    <property type="component" value="Unassembled WGS sequence"/>
</dbReference>
<evidence type="ECO:0000313" key="5">
    <source>
        <dbReference type="EMBL" id="MFC5396323.1"/>
    </source>
</evidence>
<dbReference type="RefSeq" id="WP_377012748.1">
    <property type="nucleotide sequence ID" value="NZ_JBHSLV010000072.1"/>
</dbReference>
<dbReference type="InterPro" id="IPR022623">
    <property type="entry name" value="Glyco_trans_4"/>
</dbReference>
<protein>
    <submittedName>
        <fullName evidence="5">Glycosyltransferase</fullName>
        <ecNumber evidence="5">2.4.-.-</ecNumber>
    </submittedName>
</protein>
<evidence type="ECO:0000259" key="4">
    <source>
        <dbReference type="Pfam" id="PF12000"/>
    </source>
</evidence>
<proteinExistence type="predicted"/>